<evidence type="ECO:0000313" key="3">
    <source>
        <dbReference type="Proteomes" id="UP000179275"/>
    </source>
</evidence>
<name>A0A1F6W2P6_9BACT</name>
<organism evidence="2 3">
    <name type="scientific">Candidatus Nomurabacteria bacterium RIFCSPHIGHO2_02_FULL_42_19</name>
    <dbReference type="NCBI Taxonomy" id="1801756"/>
    <lineage>
        <taxon>Bacteria</taxon>
        <taxon>Candidatus Nomuraibacteriota</taxon>
    </lineage>
</organism>
<evidence type="ECO:0000259" key="1">
    <source>
        <dbReference type="Pfam" id="PF20803"/>
    </source>
</evidence>
<protein>
    <recommendedName>
        <fullName evidence="1">Transcriptional repressor PaaX-like central Cas2-like domain-containing protein</fullName>
    </recommendedName>
</protein>
<dbReference type="InterPro" id="IPR048846">
    <property type="entry name" value="PaaX-like_central"/>
</dbReference>
<reference evidence="2 3" key="1">
    <citation type="journal article" date="2016" name="Nat. Commun.">
        <title>Thousands of microbial genomes shed light on interconnected biogeochemical processes in an aquifer system.</title>
        <authorList>
            <person name="Anantharaman K."/>
            <person name="Brown C.T."/>
            <person name="Hug L.A."/>
            <person name="Sharon I."/>
            <person name="Castelle C.J."/>
            <person name="Probst A.J."/>
            <person name="Thomas B.C."/>
            <person name="Singh A."/>
            <person name="Wilkins M.J."/>
            <person name="Karaoz U."/>
            <person name="Brodie E.L."/>
            <person name="Williams K.H."/>
            <person name="Hubbard S.S."/>
            <person name="Banfield J.F."/>
        </authorList>
    </citation>
    <scope>NUCLEOTIDE SEQUENCE [LARGE SCALE GENOMIC DNA]</scope>
</reference>
<accession>A0A1F6W2P6</accession>
<feature type="domain" description="Transcriptional repressor PaaX-like central Cas2-like" evidence="1">
    <location>
        <begin position="112"/>
        <end position="174"/>
    </location>
</feature>
<dbReference type="STRING" id="1801756.A3C67_00475"/>
<gene>
    <name evidence="2" type="ORF">A3C67_00475</name>
</gene>
<comment type="caution">
    <text evidence="2">The sequence shown here is derived from an EMBL/GenBank/DDBJ whole genome shotgun (WGS) entry which is preliminary data.</text>
</comment>
<dbReference type="AlphaFoldDB" id="A0A1F6W2P6"/>
<proteinExistence type="predicted"/>
<dbReference type="Proteomes" id="UP000179275">
    <property type="component" value="Unassembled WGS sequence"/>
</dbReference>
<sequence length="181" mass="21626">MTIYAIAGFVTKVIMGYNIKMSIQDYLLELFQTPKFRYKGMHVNVFGLPTLKNYKKNSINVALARLKKKQYIVFEGSSLRLSENGKRYIAKRKARLQLFQSYFSKESSKNLLVIFDIPEVRKAEREWFRFHLKKFNYIMIQRSVWVGPSPLPEEFLDYLRQIKLLDCIKTFKLTRDYKLKK</sequence>
<dbReference type="Pfam" id="PF20803">
    <property type="entry name" value="PaaX_M"/>
    <property type="match status" value="1"/>
</dbReference>
<dbReference type="EMBL" id="MFUG01000012">
    <property type="protein sequence ID" value="OGI76046.1"/>
    <property type="molecule type" value="Genomic_DNA"/>
</dbReference>
<evidence type="ECO:0000313" key="2">
    <source>
        <dbReference type="EMBL" id="OGI76046.1"/>
    </source>
</evidence>